<proteinExistence type="inferred from homology"/>
<dbReference type="PROSITE" id="PS00079">
    <property type="entry name" value="MULTICOPPER_OXIDASE1"/>
    <property type="match status" value="1"/>
</dbReference>
<dbReference type="GO" id="GO:0052716">
    <property type="term" value="F:hydroquinone:oxygen oxidoreductase activity"/>
    <property type="evidence" value="ECO:0007669"/>
    <property type="project" value="UniProtKB-EC"/>
</dbReference>
<dbReference type="Pfam" id="PF07731">
    <property type="entry name" value="Cu-oxidase_2"/>
    <property type="match status" value="1"/>
</dbReference>
<keyword evidence="5" id="KW-0479">Metal-binding</keyword>
<keyword evidence="7" id="KW-0186">Copper</keyword>
<organism evidence="15 16">
    <name type="scientific">Exophiala sideris</name>
    <dbReference type="NCBI Taxonomy" id="1016849"/>
    <lineage>
        <taxon>Eukaryota</taxon>
        <taxon>Fungi</taxon>
        <taxon>Dikarya</taxon>
        <taxon>Ascomycota</taxon>
        <taxon>Pezizomycotina</taxon>
        <taxon>Eurotiomycetes</taxon>
        <taxon>Chaetothyriomycetidae</taxon>
        <taxon>Chaetothyriales</taxon>
        <taxon>Herpotrichiellaceae</taxon>
        <taxon>Exophiala</taxon>
    </lineage>
</organism>
<feature type="region of interest" description="Disordered" evidence="10">
    <location>
        <begin position="74"/>
        <end position="112"/>
    </location>
</feature>
<dbReference type="EMBL" id="KN846951">
    <property type="protein sequence ID" value="KIV86419.1"/>
    <property type="molecule type" value="Genomic_DNA"/>
</dbReference>
<dbReference type="InterPro" id="IPR001117">
    <property type="entry name" value="Cu-oxidase_2nd"/>
</dbReference>
<feature type="domain" description="Plastocyanin-like" evidence="12">
    <location>
        <begin position="426"/>
        <end position="553"/>
    </location>
</feature>
<evidence type="ECO:0000259" key="13">
    <source>
        <dbReference type="Pfam" id="PF07731"/>
    </source>
</evidence>
<dbReference type="InterPro" id="IPR008972">
    <property type="entry name" value="Cupredoxin"/>
</dbReference>
<feature type="signal peptide" evidence="11">
    <location>
        <begin position="1"/>
        <end position="23"/>
    </location>
</feature>
<keyword evidence="8" id="KW-0325">Glycoprotein</keyword>
<evidence type="ECO:0000256" key="10">
    <source>
        <dbReference type="SAM" id="MobiDB-lite"/>
    </source>
</evidence>
<evidence type="ECO:0000256" key="5">
    <source>
        <dbReference type="ARBA" id="ARBA00022723"/>
    </source>
</evidence>
<dbReference type="EC" id="1.10.3.2" evidence="4"/>
<feature type="compositionally biased region" description="Polar residues" evidence="10">
    <location>
        <begin position="790"/>
        <end position="799"/>
    </location>
</feature>
<keyword evidence="9" id="KW-0439">Lignin degradation</keyword>
<dbReference type="GO" id="GO:0005507">
    <property type="term" value="F:copper ion binding"/>
    <property type="evidence" value="ECO:0007669"/>
    <property type="project" value="InterPro"/>
</dbReference>
<evidence type="ECO:0000313" key="16">
    <source>
        <dbReference type="Proteomes" id="UP000053599"/>
    </source>
</evidence>
<evidence type="ECO:0000256" key="4">
    <source>
        <dbReference type="ARBA" id="ARBA00012297"/>
    </source>
</evidence>
<evidence type="ECO:0000256" key="11">
    <source>
        <dbReference type="SAM" id="SignalP"/>
    </source>
</evidence>
<dbReference type="CDD" id="cd13901">
    <property type="entry name" value="CuRO_3_MaLCC_like"/>
    <property type="match status" value="1"/>
</dbReference>
<dbReference type="CDD" id="cd13854">
    <property type="entry name" value="CuRO_1_MaLCC_like"/>
    <property type="match status" value="1"/>
</dbReference>
<dbReference type="Pfam" id="PF00394">
    <property type="entry name" value="Cu-oxidase"/>
    <property type="match status" value="1"/>
</dbReference>
<dbReference type="PROSITE" id="PS00080">
    <property type="entry name" value="MULTICOPPER_OXIDASE2"/>
    <property type="match status" value="1"/>
</dbReference>
<evidence type="ECO:0000256" key="1">
    <source>
        <dbReference type="ARBA" id="ARBA00000349"/>
    </source>
</evidence>
<evidence type="ECO:0000256" key="6">
    <source>
        <dbReference type="ARBA" id="ARBA00023002"/>
    </source>
</evidence>
<dbReference type="InterPro" id="IPR011706">
    <property type="entry name" value="Cu-oxidase_C"/>
</dbReference>
<feature type="compositionally biased region" description="Low complexity" evidence="10">
    <location>
        <begin position="74"/>
        <end position="94"/>
    </location>
</feature>
<dbReference type="GO" id="GO:0046274">
    <property type="term" value="P:lignin catabolic process"/>
    <property type="evidence" value="ECO:0007669"/>
    <property type="project" value="UniProtKB-KW"/>
</dbReference>
<feature type="domain" description="Plastocyanin-like" evidence="13">
    <location>
        <begin position="650"/>
        <end position="763"/>
    </location>
</feature>
<feature type="region of interest" description="Disordered" evidence="10">
    <location>
        <begin position="790"/>
        <end position="836"/>
    </location>
</feature>
<dbReference type="Proteomes" id="UP000053599">
    <property type="component" value="Unassembled WGS sequence"/>
</dbReference>
<evidence type="ECO:0000256" key="2">
    <source>
        <dbReference type="ARBA" id="ARBA00001935"/>
    </source>
</evidence>
<feature type="compositionally biased region" description="Low complexity" evidence="10">
    <location>
        <begin position="209"/>
        <end position="229"/>
    </location>
</feature>
<keyword evidence="6" id="KW-0560">Oxidoreductase</keyword>
<dbReference type="OrthoDB" id="2121828at2759"/>
<evidence type="ECO:0000313" key="15">
    <source>
        <dbReference type="EMBL" id="KIV86419.1"/>
    </source>
</evidence>
<comment type="cofactor">
    <cofactor evidence="2">
        <name>Cu cation</name>
        <dbReference type="ChEBI" id="CHEBI:23378"/>
    </cofactor>
</comment>
<dbReference type="Gene3D" id="2.60.40.420">
    <property type="entry name" value="Cupredoxins - blue copper proteins"/>
    <property type="match status" value="3"/>
</dbReference>
<evidence type="ECO:0000256" key="7">
    <source>
        <dbReference type="ARBA" id="ARBA00023008"/>
    </source>
</evidence>
<dbReference type="PANTHER" id="PTHR11709:SF87">
    <property type="entry name" value="LACCASE"/>
    <property type="match status" value="1"/>
</dbReference>
<feature type="region of interest" description="Disordered" evidence="10">
    <location>
        <begin position="209"/>
        <end position="238"/>
    </location>
</feature>
<dbReference type="FunFam" id="2.60.40.420:FF:000021">
    <property type="entry name" value="Extracellular dihydrogeodin oxidase/laccase"/>
    <property type="match status" value="1"/>
</dbReference>
<dbReference type="InterPro" id="IPR045087">
    <property type="entry name" value="Cu-oxidase_fam"/>
</dbReference>
<comment type="similarity">
    <text evidence="3">Belongs to the multicopper oxidase family.</text>
</comment>
<accession>A0A0D1YXZ0</accession>
<evidence type="ECO:0000256" key="9">
    <source>
        <dbReference type="ARBA" id="ARBA00023185"/>
    </source>
</evidence>
<evidence type="ECO:0000259" key="14">
    <source>
        <dbReference type="Pfam" id="PF07732"/>
    </source>
</evidence>
<gene>
    <name evidence="15" type="ORF">PV11_02031</name>
</gene>
<evidence type="ECO:0000259" key="12">
    <source>
        <dbReference type="Pfam" id="PF00394"/>
    </source>
</evidence>
<dbReference type="InterPro" id="IPR033138">
    <property type="entry name" value="Cu_oxidase_CS"/>
</dbReference>
<feature type="compositionally biased region" description="Basic residues" evidence="10">
    <location>
        <begin position="820"/>
        <end position="836"/>
    </location>
</feature>
<feature type="region of interest" description="Disordered" evidence="10">
    <location>
        <begin position="172"/>
        <end position="196"/>
    </location>
</feature>
<dbReference type="HOGENOM" id="CLU_006504_3_0_1"/>
<dbReference type="Pfam" id="PF07732">
    <property type="entry name" value="Cu-oxidase_3"/>
    <property type="match status" value="1"/>
</dbReference>
<evidence type="ECO:0000256" key="8">
    <source>
        <dbReference type="ARBA" id="ARBA00023180"/>
    </source>
</evidence>
<feature type="compositionally biased region" description="Low complexity" evidence="10">
    <location>
        <begin position="176"/>
        <end position="196"/>
    </location>
</feature>
<dbReference type="PANTHER" id="PTHR11709">
    <property type="entry name" value="MULTI-COPPER OXIDASE"/>
    <property type="match status" value="1"/>
</dbReference>
<comment type="catalytic activity">
    <reaction evidence="1">
        <text>4 hydroquinone + O2 = 4 benzosemiquinone + 2 H2O</text>
        <dbReference type="Rhea" id="RHEA:11276"/>
        <dbReference type="ChEBI" id="CHEBI:15377"/>
        <dbReference type="ChEBI" id="CHEBI:15379"/>
        <dbReference type="ChEBI" id="CHEBI:17594"/>
        <dbReference type="ChEBI" id="CHEBI:17977"/>
        <dbReference type="EC" id="1.10.3.2"/>
    </reaction>
</comment>
<keyword evidence="11" id="KW-0732">Signal</keyword>
<protein>
    <recommendedName>
        <fullName evidence="4">laccase</fullName>
        <ecNumber evidence="4">1.10.3.2</ecNumber>
    </recommendedName>
</protein>
<reference evidence="15 16" key="1">
    <citation type="submission" date="2015-01" db="EMBL/GenBank/DDBJ databases">
        <title>The Genome Sequence of Exophiala sideris CBS121828.</title>
        <authorList>
            <consortium name="The Broad Institute Genomics Platform"/>
            <person name="Cuomo C."/>
            <person name="de Hoog S."/>
            <person name="Gorbushina A."/>
            <person name="Stielow B."/>
            <person name="Teixiera M."/>
            <person name="Abouelleil A."/>
            <person name="Chapman S.B."/>
            <person name="Priest M."/>
            <person name="Young S.K."/>
            <person name="Wortman J."/>
            <person name="Nusbaum C."/>
            <person name="Birren B."/>
        </authorList>
    </citation>
    <scope>NUCLEOTIDE SEQUENCE [LARGE SCALE GENOMIC DNA]</scope>
    <source>
        <strain evidence="15 16">CBS 121828</strain>
    </source>
</reference>
<feature type="domain" description="Plastocyanin-like" evidence="14">
    <location>
        <begin position="279"/>
        <end position="395"/>
    </location>
</feature>
<dbReference type="STRING" id="1016849.A0A0D1YXZ0"/>
<dbReference type="SUPFAM" id="SSF49503">
    <property type="entry name" value="Cupredoxins"/>
    <property type="match status" value="3"/>
</dbReference>
<feature type="chain" id="PRO_5002237401" description="laccase" evidence="11">
    <location>
        <begin position="24"/>
        <end position="836"/>
    </location>
</feature>
<dbReference type="InterPro" id="IPR011707">
    <property type="entry name" value="Cu-oxidase-like_N"/>
</dbReference>
<name>A0A0D1YXZ0_9EURO</name>
<dbReference type="AlphaFoldDB" id="A0A0D1YXZ0"/>
<evidence type="ECO:0000256" key="3">
    <source>
        <dbReference type="ARBA" id="ARBA00010609"/>
    </source>
</evidence>
<dbReference type="InterPro" id="IPR002355">
    <property type="entry name" value="Cu_oxidase_Cu_BS"/>
</dbReference>
<sequence length="836" mass="87976">MRSVPLFLTAAAVGLAGATWTEADVTVTVTATSTHTVCAATTTTTIETCEAPGSSTIGSWSAYSTSSSAPDGASSWSAYPTSSSGPDGASSWSAYPTSSEGPDGASSWSVYSTSSSASAGGHSTWSSGPDGTSTTTSIPAAVITSAENAWASQWDAQKTNYVGPWNDWSVSGSGAGKPTKGGSSSSSSTSSSSTGYTTSAPYGGWNASTTSGSASTSASSTSTTTSSSGCPTYTPEKNASDICNSASDRSVWCDNLDIDTNSYTTQHKTGITRSYTLVIENTTMSFDGTAPKVAFTINGQIPGPVIEANWGDYVSVTVINKLQDNATSIHFHGIRQESTNDMDGVPGVTECAIAGNGGSKTYTWLASSYGTSWYHSHAFAQYGDGVRGPIVIHGPATADYDIDMGTVMIDDTFANAVGTQADLITHYGPGGSFNTLFNGKNINPVGPGGEAFQWTVQPCRKHRFRIINSSSQNLYVVGFDAHNMTVIAADFVPIKPYDTPTLNIAIGQRYDVIVETNQPVGSYYVRAVIQTGCPSGGANSGLGTANAIMNYAGSNSTPVTNTPITNITAAGCIDEPLASLVPWVALSAGDSGKFTSSVDTIPAGLVTQVQTSDDGLVFQWYINNGVIAVNYSTPTIGLLDSAQGANNSAISNAVVLNEANTWVYFVIQNQFFASHPMHVHGHDVSVLGTGTQTWDSSLTSTLNFENPMRRDTVVLQGSAGPGQPAGYTVIGFETDNPGAWLMHCHIVWHVDDGLALQFIERPNDIVSQKYTSKDSYKQECAALNEYQSANPQAVRQQGESGLKRRTTYEHLGTSRNHYSGLKRHASHSHKRYTPRR</sequence>